<keyword evidence="9" id="KW-1185">Reference proteome</keyword>
<dbReference type="Pfam" id="PF00067">
    <property type="entry name" value="p450"/>
    <property type="match status" value="1"/>
</dbReference>
<accession>A0A0G2FW39</accession>
<evidence type="ECO:0000313" key="9">
    <source>
        <dbReference type="Proteomes" id="UP000034680"/>
    </source>
</evidence>
<evidence type="ECO:0000256" key="4">
    <source>
        <dbReference type="ARBA" id="ARBA00023004"/>
    </source>
</evidence>
<dbReference type="Proteomes" id="UP000034680">
    <property type="component" value="Unassembled WGS sequence"/>
</dbReference>
<dbReference type="InterPro" id="IPR002401">
    <property type="entry name" value="Cyt_P450_E_grp-I"/>
</dbReference>
<gene>
    <name evidence="8" type="ORF">UCDDA912_g01548</name>
</gene>
<dbReference type="PANTHER" id="PTHR46300:SF2">
    <property type="entry name" value="CYTOCHROME P450 MONOOXYGENASE ALNH-RELATED"/>
    <property type="match status" value="1"/>
</dbReference>
<evidence type="ECO:0000256" key="3">
    <source>
        <dbReference type="ARBA" id="ARBA00023002"/>
    </source>
</evidence>
<reference evidence="8 9" key="2">
    <citation type="submission" date="2015-05" db="EMBL/GenBank/DDBJ databases">
        <authorList>
            <person name="Morales-Cruz A."/>
            <person name="Amrine K.C."/>
            <person name="Cantu D."/>
        </authorList>
    </citation>
    <scope>NUCLEOTIDE SEQUENCE [LARGE SCALE GENOMIC DNA]</scope>
    <source>
        <strain evidence="8">DA912</strain>
    </source>
</reference>
<comment type="similarity">
    <text evidence="1 7">Belongs to the cytochrome P450 family.</text>
</comment>
<name>A0A0G2FW39_9PEZI</name>
<protein>
    <submittedName>
        <fullName evidence="8">Putative cytochrome p450</fullName>
    </submittedName>
</protein>
<proteinExistence type="inferred from homology"/>
<feature type="binding site" description="axial binding residue" evidence="6">
    <location>
        <position position="349"/>
    </location>
    <ligand>
        <name>heme</name>
        <dbReference type="ChEBI" id="CHEBI:30413"/>
    </ligand>
    <ligandPart>
        <name>Fe</name>
        <dbReference type="ChEBI" id="CHEBI:18248"/>
    </ligandPart>
</feature>
<dbReference type="GO" id="GO:0005506">
    <property type="term" value="F:iron ion binding"/>
    <property type="evidence" value="ECO:0007669"/>
    <property type="project" value="InterPro"/>
</dbReference>
<dbReference type="PROSITE" id="PS00086">
    <property type="entry name" value="CYTOCHROME_P450"/>
    <property type="match status" value="1"/>
</dbReference>
<dbReference type="EMBL" id="LCUC01000059">
    <property type="protein sequence ID" value="KKY38231.1"/>
    <property type="molecule type" value="Genomic_DNA"/>
</dbReference>
<evidence type="ECO:0000256" key="7">
    <source>
        <dbReference type="RuleBase" id="RU000461"/>
    </source>
</evidence>
<dbReference type="GO" id="GO:0020037">
    <property type="term" value="F:heme binding"/>
    <property type="evidence" value="ECO:0007669"/>
    <property type="project" value="InterPro"/>
</dbReference>
<evidence type="ECO:0000256" key="6">
    <source>
        <dbReference type="PIRSR" id="PIRSR602401-1"/>
    </source>
</evidence>
<dbReference type="GO" id="GO:0016705">
    <property type="term" value="F:oxidoreductase activity, acting on paired donors, with incorporation or reduction of molecular oxygen"/>
    <property type="evidence" value="ECO:0007669"/>
    <property type="project" value="InterPro"/>
</dbReference>
<dbReference type="OrthoDB" id="1103324at2759"/>
<evidence type="ECO:0000256" key="2">
    <source>
        <dbReference type="ARBA" id="ARBA00022723"/>
    </source>
</evidence>
<dbReference type="STRING" id="1214573.A0A0G2FW39"/>
<keyword evidence="5 7" id="KW-0503">Monooxygenase</keyword>
<dbReference type="GO" id="GO:0004497">
    <property type="term" value="F:monooxygenase activity"/>
    <property type="evidence" value="ECO:0007669"/>
    <property type="project" value="UniProtKB-KW"/>
</dbReference>
<reference evidence="8 9" key="1">
    <citation type="submission" date="2015-05" db="EMBL/GenBank/DDBJ databases">
        <title>Distinctive expansion of gene families associated with plant cell wall degradation and secondary metabolism in the genomes of grapevine trunk pathogens.</title>
        <authorList>
            <person name="Lawrence D.P."/>
            <person name="Travadon R."/>
            <person name="Rolshausen P.E."/>
            <person name="Baumgartner K."/>
        </authorList>
    </citation>
    <scope>NUCLEOTIDE SEQUENCE [LARGE SCALE GENOMIC DNA]</scope>
    <source>
        <strain evidence="8">DA912</strain>
    </source>
</reference>
<dbReference type="InterPro" id="IPR036396">
    <property type="entry name" value="Cyt_P450_sf"/>
</dbReference>
<keyword evidence="2 6" id="KW-0479">Metal-binding</keyword>
<organism evidence="8 9">
    <name type="scientific">Diaporthe ampelina</name>
    <dbReference type="NCBI Taxonomy" id="1214573"/>
    <lineage>
        <taxon>Eukaryota</taxon>
        <taxon>Fungi</taxon>
        <taxon>Dikarya</taxon>
        <taxon>Ascomycota</taxon>
        <taxon>Pezizomycotina</taxon>
        <taxon>Sordariomycetes</taxon>
        <taxon>Sordariomycetidae</taxon>
        <taxon>Diaporthales</taxon>
        <taxon>Diaporthaceae</taxon>
        <taxon>Diaporthe</taxon>
    </lineage>
</organism>
<evidence type="ECO:0000313" key="8">
    <source>
        <dbReference type="EMBL" id="KKY38231.1"/>
    </source>
</evidence>
<keyword evidence="3 7" id="KW-0560">Oxidoreductase</keyword>
<dbReference type="InterPro" id="IPR050364">
    <property type="entry name" value="Cytochrome_P450_fung"/>
</dbReference>
<sequence length="407" mass="46129">MPTKHTYLKFAEWSKQYGDIIGLMAGPQNIVIVSSPELVREMFVNRGVIYSGRPVLYVSRDLIFPNQDHMFMMQNDEMLRRTRTAFKRLTGSAGLREALSVQEATASKLVSELSDGKESPERCIRLWGFRTAMTTIMGPVADDRASEMLDEWTVIQHRLIETIEATMSSMFELLPFLKYVPFMPGKQNARQIGVTLYVMYTDLFGRLKWYLSQAQSSVIDVKYWGLIGNIIRDQEREKESEKNTKSHFTDSQLKTMAQFVQDAATDTTLSTAMTCIMALTANSHLLRKVQEEVETVCGRGNVPSHLHVDKLPYVKACVLEQPEVFNPDRFVDIQAYPGLYPFGLGRRSCPGDILALNTLIIMISKVASNFDFRFDGPAPDLSIEKGYGAGVIMSPKTFPVKFTQRKR</sequence>
<keyword evidence="4 6" id="KW-0408">Iron</keyword>
<evidence type="ECO:0000256" key="1">
    <source>
        <dbReference type="ARBA" id="ARBA00010617"/>
    </source>
</evidence>
<dbReference type="InterPro" id="IPR017972">
    <property type="entry name" value="Cyt_P450_CS"/>
</dbReference>
<dbReference type="SUPFAM" id="SSF48264">
    <property type="entry name" value="Cytochrome P450"/>
    <property type="match status" value="1"/>
</dbReference>
<dbReference type="InterPro" id="IPR001128">
    <property type="entry name" value="Cyt_P450"/>
</dbReference>
<dbReference type="AlphaFoldDB" id="A0A0G2FW39"/>
<comment type="cofactor">
    <cofactor evidence="6">
        <name>heme</name>
        <dbReference type="ChEBI" id="CHEBI:30413"/>
    </cofactor>
</comment>
<keyword evidence="6 7" id="KW-0349">Heme</keyword>
<dbReference type="PANTHER" id="PTHR46300">
    <property type="entry name" value="P450, PUTATIVE (EUROFUNG)-RELATED-RELATED"/>
    <property type="match status" value="1"/>
</dbReference>
<evidence type="ECO:0000256" key="5">
    <source>
        <dbReference type="ARBA" id="ARBA00023033"/>
    </source>
</evidence>
<dbReference type="PRINTS" id="PR00463">
    <property type="entry name" value="EP450I"/>
</dbReference>
<comment type="caution">
    <text evidence="8">The sequence shown here is derived from an EMBL/GenBank/DDBJ whole genome shotgun (WGS) entry which is preliminary data.</text>
</comment>
<dbReference type="Gene3D" id="1.10.630.10">
    <property type="entry name" value="Cytochrome P450"/>
    <property type="match status" value="2"/>
</dbReference>